<dbReference type="Proteomes" id="UP000827284">
    <property type="component" value="Unassembled WGS sequence"/>
</dbReference>
<feature type="region of interest" description="Disordered" evidence="1">
    <location>
        <begin position="1"/>
        <end position="23"/>
    </location>
</feature>
<dbReference type="PANTHER" id="PTHR22876:SF5">
    <property type="entry name" value="CHROMOSOME 9 OPEN READING FRAME 85"/>
    <property type="match status" value="1"/>
</dbReference>
<evidence type="ECO:0000313" key="2">
    <source>
        <dbReference type="EMBL" id="GJJ72602.1"/>
    </source>
</evidence>
<feature type="compositionally biased region" description="Basic and acidic residues" evidence="1">
    <location>
        <begin position="143"/>
        <end position="157"/>
    </location>
</feature>
<comment type="caution">
    <text evidence="2">The sequence shown here is derived from an EMBL/GenBank/DDBJ whole genome shotgun (WGS) entry which is preliminary data.</text>
</comment>
<reference evidence="2" key="2">
    <citation type="journal article" date="2022" name="Microbiol. Resour. Announc.">
        <title>Whole-Genome Sequence of Entomortierella parvispora E1425, a Mucoromycotan Fungus Associated with Burkholderiaceae-Related Endosymbiotic Bacteria.</title>
        <authorList>
            <person name="Herlambang A."/>
            <person name="Guo Y."/>
            <person name="Takashima Y."/>
            <person name="Narisawa K."/>
            <person name="Ohta H."/>
            <person name="Nishizawa T."/>
        </authorList>
    </citation>
    <scope>NUCLEOTIDE SEQUENCE</scope>
    <source>
        <strain evidence="2">E1425</strain>
    </source>
</reference>
<gene>
    <name evidence="2" type="ORF">EMPS_04960</name>
</gene>
<dbReference type="PANTHER" id="PTHR22876">
    <property type="entry name" value="ZGC:101016"/>
    <property type="match status" value="1"/>
</dbReference>
<evidence type="ECO:0000313" key="3">
    <source>
        <dbReference type="Proteomes" id="UP000827284"/>
    </source>
</evidence>
<feature type="compositionally biased region" description="Acidic residues" evidence="1">
    <location>
        <begin position="158"/>
        <end position="190"/>
    </location>
</feature>
<keyword evidence="3" id="KW-1185">Reference proteome</keyword>
<reference evidence="2" key="1">
    <citation type="submission" date="2021-11" db="EMBL/GenBank/DDBJ databases">
        <authorList>
            <person name="Herlambang A."/>
            <person name="Guo Y."/>
            <person name="Takashima Y."/>
            <person name="Nishizawa T."/>
        </authorList>
    </citation>
    <scope>NUCLEOTIDE SEQUENCE</scope>
    <source>
        <strain evidence="2">E1425</strain>
    </source>
</reference>
<proteinExistence type="predicted"/>
<name>A0A9P3HA86_9FUNG</name>
<sequence>MSGVYEPKKSSSRKGNQKKGAQAHKNTYAFHANKSSKITKKIANMPVGGLCEKCVEVIMWRKKFKKYKPLTTMKKCVCCEQKAIKEAYHVMCNNCAGEKNVCAKCLESREIVPTNIKTEKELIQEQVELERLLAGMTERERRSYLRQMERKNKKGADGEEDEEDSEDDDEDDSEEESEDEDSEDESEDEK</sequence>
<organism evidence="2 3">
    <name type="scientific">Entomortierella parvispora</name>
    <dbReference type="NCBI Taxonomy" id="205924"/>
    <lineage>
        <taxon>Eukaryota</taxon>
        <taxon>Fungi</taxon>
        <taxon>Fungi incertae sedis</taxon>
        <taxon>Mucoromycota</taxon>
        <taxon>Mortierellomycotina</taxon>
        <taxon>Mortierellomycetes</taxon>
        <taxon>Mortierellales</taxon>
        <taxon>Mortierellaceae</taxon>
        <taxon>Entomortierella</taxon>
    </lineage>
</organism>
<dbReference type="AlphaFoldDB" id="A0A9P3HA86"/>
<dbReference type="EMBL" id="BQFW01000007">
    <property type="protein sequence ID" value="GJJ72602.1"/>
    <property type="molecule type" value="Genomic_DNA"/>
</dbReference>
<protein>
    <submittedName>
        <fullName evidence="2">Uncharacterized protein</fullName>
    </submittedName>
</protein>
<evidence type="ECO:0000256" key="1">
    <source>
        <dbReference type="SAM" id="MobiDB-lite"/>
    </source>
</evidence>
<feature type="region of interest" description="Disordered" evidence="1">
    <location>
        <begin position="143"/>
        <end position="190"/>
    </location>
</feature>
<dbReference type="OrthoDB" id="250548at2759"/>
<accession>A0A9P3HA86</accession>
<dbReference type="Pfam" id="PF10217">
    <property type="entry name" value="DUF2039"/>
    <property type="match status" value="1"/>
</dbReference>
<dbReference type="InterPro" id="IPR019351">
    <property type="entry name" value="DUF2039"/>
</dbReference>